<accession>A0AAV6TZU1</accession>
<evidence type="ECO:0000313" key="4">
    <source>
        <dbReference type="Proteomes" id="UP000827092"/>
    </source>
</evidence>
<feature type="compositionally biased region" description="Basic and acidic residues" evidence="1">
    <location>
        <begin position="1"/>
        <end position="12"/>
    </location>
</feature>
<feature type="transmembrane region" description="Helical" evidence="2">
    <location>
        <begin position="159"/>
        <end position="183"/>
    </location>
</feature>
<organism evidence="3 4">
    <name type="scientific">Oedothorax gibbosus</name>
    <dbReference type="NCBI Taxonomy" id="931172"/>
    <lineage>
        <taxon>Eukaryota</taxon>
        <taxon>Metazoa</taxon>
        <taxon>Ecdysozoa</taxon>
        <taxon>Arthropoda</taxon>
        <taxon>Chelicerata</taxon>
        <taxon>Arachnida</taxon>
        <taxon>Araneae</taxon>
        <taxon>Araneomorphae</taxon>
        <taxon>Entelegynae</taxon>
        <taxon>Araneoidea</taxon>
        <taxon>Linyphiidae</taxon>
        <taxon>Erigoninae</taxon>
        <taxon>Oedothorax</taxon>
    </lineage>
</organism>
<keyword evidence="4" id="KW-1185">Reference proteome</keyword>
<keyword evidence="2" id="KW-0472">Membrane</keyword>
<evidence type="ECO:0000256" key="2">
    <source>
        <dbReference type="SAM" id="Phobius"/>
    </source>
</evidence>
<dbReference type="EMBL" id="JAFNEN010000821">
    <property type="protein sequence ID" value="KAG8177093.1"/>
    <property type="molecule type" value="Genomic_DNA"/>
</dbReference>
<evidence type="ECO:0000256" key="1">
    <source>
        <dbReference type="SAM" id="MobiDB-lite"/>
    </source>
</evidence>
<name>A0AAV6TZU1_9ARAC</name>
<keyword evidence="2" id="KW-1133">Transmembrane helix</keyword>
<comment type="caution">
    <text evidence="3">The sequence shown here is derived from an EMBL/GenBank/DDBJ whole genome shotgun (WGS) entry which is preliminary data.</text>
</comment>
<evidence type="ECO:0000313" key="3">
    <source>
        <dbReference type="EMBL" id="KAG8177093.1"/>
    </source>
</evidence>
<sequence>MQISDKRNKTLSEHNGTLKQAAPLPNYTQENLVPSIFKAENQKNIVFENATIQRTPKSEPIIHFPTLKHKAAPKMAFKSRKMFRSPILKVVPTPNTDINNWTLSNKDINDSLELIQKIERILKTLQTFNDSTNVSTNKQMPRVATGSEADAVQIAKICMWQWIVLGLVLFSLKVILGVYLCFYCGRKKGILRMAESKVPFDSCSLDLSDADSDEILFDCSDLEEYKRNSVFSK</sequence>
<keyword evidence="2" id="KW-0812">Transmembrane</keyword>
<feature type="region of interest" description="Disordered" evidence="1">
    <location>
        <begin position="1"/>
        <end position="25"/>
    </location>
</feature>
<reference evidence="3 4" key="1">
    <citation type="journal article" date="2022" name="Nat. Ecol. Evol.">
        <title>A masculinizing supergene underlies an exaggerated male reproductive morph in a spider.</title>
        <authorList>
            <person name="Hendrickx F."/>
            <person name="De Corte Z."/>
            <person name="Sonet G."/>
            <person name="Van Belleghem S.M."/>
            <person name="Kostlbacher S."/>
            <person name="Vangestel C."/>
        </authorList>
    </citation>
    <scope>NUCLEOTIDE SEQUENCE [LARGE SCALE GENOMIC DNA]</scope>
    <source>
        <strain evidence="3">W744_W776</strain>
    </source>
</reference>
<protein>
    <submittedName>
        <fullName evidence="3">Uncharacterized protein</fullName>
    </submittedName>
</protein>
<gene>
    <name evidence="3" type="ORF">JTE90_015238</name>
</gene>
<proteinExistence type="predicted"/>
<dbReference type="AlphaFoldDB" id="A0AAV6TZU1"/>
<dbReference type="Proteomes" id="UP000827092">
    <property type="component" value="Unassembled WGS sequence"/>
</dbReference>